<comment type="caution">
    <text evidence="2">The sequence shown here is derived from an EMBL/GenBank/DDBJ whole genome shotgun (WGS) entry which is preliminary data.</text>
</comment>
<evidence type="ECO:0000313" key="3">
    <source>
        <dbReference type="Proteomes" id="UP000179807"/>
    </source>
</evidence>
<sequence length="211" mass="24564">MIEKATRPKNPWDGLVKAWVSHFPPPYTDFFKRDEELIAKKEKMANPPPPEIKLASSLRTVKIANNAEKKKSRIANIIALQKAEQAASEKKTKIKPHTNSTYVHSRFNLAQTSEISTNIKMVRQQICEYKANKTKCKEEDVENKKQFHVSPKNKQLALKADMRHKQNSSKLENMETPKKNRSMKYSRKTPLYISEITNFVYSMKKCNRELR</sequence>
<accession>A0A1J4KZP2</accession>
<proteinExistence type="predicted"/>
<organism evidence="2 3">
    <name type="scientific">Tritrichomonas foetus</name>
    <dbReference type="NCBI Taxonomy" id="1144522"/>
    <lineage>
        <taxon>Eukaryota</taxon>
        <taxon>Metamonada</taxon>
        <taxon>Parabasalia</taxon>
        <taxon>Tritrichomonadida</taxon>
        <taxon>Tritrichomonadidae</taxon>
        <taxon>Tritrichomonas</taxon>
    </lineage>
</organism>
<dbReference type="AlphaFoldDB" id="A0A1J4KZP2"/>
<dbReference type="VEuPathDB" id="TrichDB:TRFO_14348"/>
<gene>
    <name evidence="2" type="ORF">TRFO_14348</name>
</gene>
<dbReference type="RefSeq" id="XP_068368310.1">
    <property type="nucleotide sequence ID" value="XM_068497761.1"/>
</dbReference>
<dbReference type="Proteomes" id="UP000179807">
    <property type="component" value="Unassembled WGS sequence"/>
</dbReference>
<evidence type="ECO:0000256" key="1">
    <source>
        <dbReference type="SAM" id="MobiDB-lite"/>
    </source>
</evidence>
<evidence type="ECO:0000313" key="2">
    <source>
        <dbReference type="EMBL" id="OHT15174.1"/>
    </source>
</evidence>
<dbReference type="GeneID" id="94832465"/>
<keyword evidence="3" id="KW-1185">Reference proteome</keyword>
<name>A0A1J4KZP2_9EUKA</name>
<protein>
    <submittedName>
        <fullName evidence="2">Uncharacterized protein</fullName>
    </submittedName>
</protein>
<reference evidence="2" key="1">
    <citation type="submission" date="2016-10" db="EMBL/GenBank/DDBJ databases">
        <authorList>
            <person name="Benchimol M."/>
            <person name="Almeida L.G."/>
            <person name="Vasconcelos A.T."/>
            <person name="Perreira-Neves A."/>
            <person name="Rosa I.A."/>
            <person name="Tasca T."/>
            <person name="Bogo M.R."/>
            <person name="de Souza W."/>
        </authorList>
    </citation>
    <scope>NUCLEOTIDE SEQUENCE [LARGE SCALE GENOMIC DNA]</scope>
    <source>
        <strain evidence="2">K</strain>
    </source>
</reference>
<dbReference type="EMBL" id="MLAK01000261">
    <property type="protein sequence ID" value="OHT15174.1"/>
    <property type="molecule type" value="Genomic_DNA"/>
</dbReference>
<feature type="region of interest" description="Disordered" evidence="1">
    <location>
        <begin position="161"/>
        <end position="185"/>
    </location>
</feature>